<reference evidence="2" key="1">
    <citation type="submission" date="2021-02" db="EMBL/GenBank/DDBJ databases">
        <authorList>
            <person name="Nowell W R."/>
        </authorList>
    </citation>
    <scope>NUCLEOTIDE SEQUENCE</scope>
</reference>
<dbReference type="Proteomes" id="UP000663842">
    <property type="component" value="Unassembled WGS sequence"/>
</dbReference>
<dbReference type="EMBL" id="CAJOBF010006907">
    <property type="protein sequence ID" value="CAF4218676.1"/>
    <property type="molecule type" value="Genomic_DNA"/>
</dbReference>
<gene>
    <name evidence="3" type="ORF">OVN521_LOCUS26718</name>
    <name evidence="4" type="ORF">UXM345_LOCUS28973</name>
    <name evidence="1" type="ORF">WKI299_LOCUS7504</name>
    <name evidence="2" type="ORF">XDN619_LOCUS36911</name>
</gene>
<dbReference type="Proteomes" id="UP000663856">
    <property type="component" value="Unassembled WGS sequence"/>
</dbReference>
<accession>A0A817ANQ5</accession>
<dbReference type="EMBL" id="CAJOBG010007109">
    <property type="protein sequence ID" value="CAF4207192.1"/>
    <property type="molecule type" value="Genomic_DNA"/>
</dbReference>
<protein>
    <submittedName>
        <fullName evidence="2">Uncharacterized protein</fullName>
    </submittedName>
</protein>
<name>A0A817ANQ5_9BILA</name>
<evidence type="ECO:0000313" key="4">
    <source>
        <dbReference type="EMBL" id="CAF4218676.1"/>
    </source>
</evidence>
<dbReference type="Proteomes" id="UP000663866">
    <property type="component" value="Unassembled WGS sequence"/>
</dbReference>
<evidence type="ECO:0000313" key="2">
    <source>
        <dbReference type="EMBL" id="CAF2268571.1"/>
    </source>
</evidence>
<evidence type="ECO:0000313" key="6">
    <source>
        <dbReference type="Proteomes" id="UP000663887"/>
    </source>
</evidence>
<dbReference type="EMBL" id="CAJNRG010019082">
    <property type="protein sequence ID" value="CAF2268571.1"/>
    <property type="molecule type" value="Genomic_DNA"/>
</dbReference>
<evidence type="ECO:0000313" key="5">
    <source>
        <dbReference type="Proteomes" id="UP000663866"/>
    </source>
</evidence>
<evidence type="ECO:0000313" key="1">
    <source>
        <dbReference type="EMBL" id="CAF2035545.1"/>
    </source>
</evidence>
<proteinExistence type="predicted"/>
<comment type="caution">
    <text evidence="2">The sequence shown here is derived from an EMBL/GenBank/DDBJ whole genome shotgun (WGS) entry which is preliminary data.</text>
</comment>
<sequence length="91" mass="10252">MVIKQFIAELTKTLLSSVPPSSQTFNKHLTSMPDLPPLPQPNNTDLNFNGYNRQMGDTHGIMLKLDLILTSMNNINNVIADLTKRTEQIEQ</sequence>
<dbReference type="AlphaFoldDB" id="A0A817ANQ5"/>
<keyword evidence="5" id="KW-1185">Reference proteome</keyword>
<evidence type="ECO:0000313" key="3">
    <source>
        <dbReference type="EMBL" id="CAF4207192.1"/>
    </source>
</evidence>
<organism evidence="2 6">
    <name type="scientific">Rotaria magnacalcarata</name>
    <dbReference type="NCBI Taxonomy" id="392030"/>
    <lineage>
        <taxon>Eukaryota</taxon>
        <taxon>Metazoa</taxon>
        <taxon>Spiralia</taxon>
        <taxon>Gnathifera</taxon>
        <taxon>Rotifera</taxon>
        <taxon>Eurotatoria</taxon>
        <taxon>Bdelloidea</taxon>
        <taxon>Philodinida</taxon>
        <taxon>Philodinidae</taxon>
        <taxon>Rotaria</taxon>
    </lineage>
</organism>
<dbReference type="EMBL" id="CAJNRF010002299">
    <property type="protein sequence ID" value="CAF2035545.1"/>
    <property type="molecule type" value="Genomic_DNA"/>
</dbReference>
<dbReference type="Proteomes" id="UP000663887">
    <property type="component" value="Unassembled WGS sequence"/>
</dbReference>